<evidence type="ECO:0000256" key="1">
    <source>
        <dbReference type="SAM" id="Coils"/>
    </source>
</evidence>
<keyword evidence="1" id="KW-0175">Coiled coil</keyword>
<name>A0ABU0RP50_9ACTN</name>
<dbReference type="EMBL" id="JAUSZS010000004">
    <property type="protein sequence ID" value="MDQ0933776.1"/>
    <property type="molecule type" value="Genomic_DNA"/>
</dbReference>
<evidence type="ECO:0000313" key="3">
    <source>
        <dbReference type="Proteomes" id="UP001223072"/>
    </source>
</evidence>
<accession>A0ABU0RP50</accession>
<protein>
    <recommendedName>
        <fullName evidence="4">Transposase</fullName>
    </recommendedName>
</protein>
<feature type="coiled-coil region" evidence="1">
    <location>
        <begin position="74"/>
        <end position="101"/>
    </location>
</feature>
<evidence type="ECO:0008006" key="4">
    <source>
        <dbReference type="Google" id="ProtNLM"/>
    </source>
</evidence>
<keyword evidence="3" id="KW-1185">Reference proteome</keyword>
<dbReference type="Proteomes" id="UP001223072">
    <property type="component" value="Unassembled WGS sequence"/>
</dbReference>
<dbReference type="RefSeq" id="WP_307627492.1">
    <property type="nucleotide sequence ID" value="NZ_JAUSZS010000004.1"/>
</dbReference>
<proteinExistence type="predicted"/>
<sequence>MTSDRILALMALMNDTKKPTATYWRAVRRATTTYTGSTVNEQAQSRGNAALLEIEQAVRTWVAEHPEPDAAADLERARSIAVTLEQENAQLTAELAEEKASHDPRLRCLLVKAAPSEVRRG</sequence>
<organism evidence="2 3">
    <name type="scientific">Streptomyces turgidiscabies</name>
    <dbReference type="NCBI Taxonomy" id="85558"/>
    <lineage>
        <taxon>Bacteria</taxon>
        <taxon>Bacillati</taxon>
        <taxon>Actinomycetota</taxon>
        <taxon>Actinomycetes</taxon>
        <taxon>Kitasatosporales</taxon>
        <taxon>Streptomycetaceae</taxon>
        <taxon>Streptomyces</taxon>
    </lineage>
</organism>
<comment type="caution">
    <text evidence="2">The sequence shown here is derived from an EMBL/GenBank/DDBJ whole genome shotgun (WGS) entry which is preliminary data.</text>
</comment>
<gene>
    <name evidence="2" type="ORF">QFZ49_003716</name>
</gene>
<evidence type="ECO:0000313" key="2">
    <source>
        <dbReference type="EMBL" id="MDQ0933776.1"/>
    </source>
</evidence>
<reference evidence="2 3" key="1">
    <citation type="submission" date="2023-07" db="EMBL/GenBank/DDBJ databases">
        <title>Comparative genomics of wheat-associated soil bacteria to identify genetic determinants of phenazine resistance.</title>
        <authorList>
            <person name="Mouncey N."/>
        </authorList>
    </citation>
    <scope>NUCLEOTIDE SEQUENCE [LARGE SCALE GENOMIC DNA]</scope>
    <source>
        <strain evidence="2 3">W2I16</strain>
    </source>
</reference>